<dbReference type="GO" id="GO:0007165">
    <property type="term" value="P:signal transduction"/>
    <property type="evidence" value="ECO:0007669"/>
    <property type="project" value="UniProtKB-KW"/>
</dbReference>
<protein>
    <submittedName>
        <fullName evidence="2">Sensory transducer protein YfmS</fullName>
    </submittedName>
</protein>
<dbReference type="Gene3D" id="1.10.287.950">
    <property type="entry name" value="Methyl-accepting chemotaxis protein"/>
    <property type="match status" value="1"/>
</dbReference>
<keyword evidence="1" id="KW-0807">Transducer</keyword>
<dbReference type="SMART" id="SM00283">
    <property type="entry name" value="MA"/>
    <property type="match status" value="1"/>
</dbReference>
<proteinExistence type="predicted"/>
<evidence type="ECO:0000256" key="1">
    <source>
        <dbReference type="ARBA" id="ARBA00023224"/>
    </source>
</evidence>
<evidence type="ECO:0000313" key="2">
    <source>
        <dbReference type="EMBL" id="URZ10549.1"/>
    </source>
</evidence>
<dbReference type="InterPro" id="IPR029151">
    <property type="entry name" value="Sensor-like_sf"/>
</dbReference>
<dbReference type="InterPro" id="IPR004089">
    <property type="entry name" value="MCPsignal_dom"/>
</dbReference>
<name>A0A1S8M849_9CLOT</name>
<dbReference type="EMBL" id="CP096983">
    <property type="protein sequence ID" value="URZ10549.1"/>
    <property type="molecule type" value="Genomic_DNA"/>
</dbReference>
<dbReference type="SUPFAM" id="SSF58104">
    <property type="entry name" value="Methyl-accepting chemotaxis protein (MCP) signaling domain"/>
    <property type="match status" value="1"/>
</dbReference>
<reference evidence="2 3" key="1">
    <citation type="submission" date="2022-04" db="EMBL/GenBank/DDBJ databases">
        <title>Genome sequence of C. roseum typestrain.</title>
        <authorList>
            <person name="Poehlein A."/>
            <person name="Schoch T."/>
            <person name="Duerre P."/>
            <person name="Daniel R."/>
        </authorList>
    </citation>
    <scope>NUCLEOTIDE SEQUENCE [LARGE SCALE GENOMIC DNA]</scope>
    <source>
        <strain evidence="2 3">DSM 7320</strain>
    </source>
</reference>
<dbReference type="GO" id="GO:0016020">
    <property type="term" value="C:membrane"/>
    <property type="evidence" value="ECO:0007669"/>
    <property type="project" value="InterPro"/>
</dbReference>
<dbReference type="RefSeq" id="WP_077834085.1">
    <property type="nucleotide sequence ID" value="NZ_CP096983.1"/>
</dbReference>
<sequence length="274" mass="29556">MEKDILQAFKYVLPLLNDLIQEEIATCIVNKDKIAIEVYKNEKVPINFNVGDLVPNDNPLVIAMEKGRVISAVVPKEAYGVAFKAIAYPVKNESGKVIGAIGVGKSIETQFQIENIAENLFSSLSQTSGAIDEITQGSQKLSSVIEDVLSEANDTNNKINETDSTIGSIKNIASQSNLLALNAAIEAARAGESGKGFSVVAQEMRKLSQNSSESAKKVSEMLIEMRNSIQSIINQINEVNVVAENHASATEEINATIDEITKSSETLVSQSKNI</sequence>
<dbReference type="STRING" id="84029.CROST_07290"/>
<dbReference type="PANTHER" id="PTHR32089">
    <property type="entry name" value="METHYL-ACCEPTING CHEMOTAXIS PROTEIN MCPB"/>
    <property type="match status" value="1"/>
</dbReference>
<evidence type="ECO:0000313" key="3">
    <source>
        <dbReference type="Proteomes" id="UP000190951"/>
    </source>
</evidence>
<dbReference type="AlphaFoldDB" id="A0A1S8M849"/>
<accession>A0A1S8M849</accession>
<dbReference type="KEGG" id="crw:CROST_012590"/>
<dbReference type="Proteomes" id="UP000190951">
    <property type="component" value="Chromosome"/>
</dbReference>
<gene>
    <name evidence="2" type="primary">yfmS_2</name>
    <name evidence="2" type="ORF">CROST_012590</name>
</gene>
<keyword evidence="3" id="KW-1185">Reference proteome</keyword>
<dbReference type="SUPFAM" id="SSF103190">
    <property type="entry name" value="Sensory domain-like"/>
    <property type="match status" value="1"/>
</dbReference>
<organism evidence="2 3">
    <name type="scientific">Clostridium felsineum</name>
    <dbReference type="NCBI Taxonomy" id="36839"/>
    <lineage>
        <taxon>Bacteria</taxon>
        <taxon>Bacillati</taxon>
        <taxon>Bacillota</taxon>
        <taxon>Clostridia</taxon>
        <taxon>Eubacteriales</taxon>
        <taxon>Clostridiaceae</taxon>
        <taxon>Clostridium</taxon>
    </lineage>
</organism>
<dbReference type="PANTHER" id="PTHR32089:SF112">
    <property type="entry name" value="LYSOZYME-LIKE PROTEIN-RELATED"/>
    <property type="match status" value="1"/>
</dbReference>
<dbReference type="Pfam" id="PF00015">
    <property type="entry name" value="MCPsignal"/>
    <property type="match status" value="1"/>
</dbReference>
<dbReference type="PROSITE" id="PS50111">
    <property type="entry name" value="CHEMOTAXIS_TRANSDUC_2"/>
    <property type="match status" value="1"/>
</dbReference>